<organism evidence="2 3">
    <name type="scientific">Alternaria dauci</name>
    <dbReference type="NCBI Taxonomy" id="48095"/>
    <lineage>
        <taxon>Eukaryota</taxon>
        <taxon>Fungi</taxon>
        <taxon>Dikarya</taxon>
        <taxon>Ascomycota</taxon>
        <taxon>Pezizomycotina</taxon>
        <taxon>Dothideomycetes</taxon>
        <taxon>Pleosporomycetidae</taxon>
        <taxon>Pleosporales</taxon>
        <taxon>Pleosporineae</taxon>
        <taxon>Pleosporaceae</taxon>
        <taxon>Alternaria</taxon>
        <taxon>Alternaria sect. Porri</taxon>
    </lineage>
</organism>
<feature type="compositionally biased region" description="Basic residues" evidence="1">
    <location>
        <begin position="216"/>
        <end position="225"/>
    </location>
</feature>
<feature type="region of interest" description="Disordered" evidence="1">
    <location>
        <begin position="208"/>
        <end position="233"/>
    </location>
</feature>
<dbReference type="Proteomes" id="UP001578633">
    <property type="component" value="Chromosome 4"/>
</dbReference>
<comment type="caution">
    <text evidence="2">The sequence shown here is derived from an EMBL/GenBank/DDBJ whole genome shotgun (WGS) entry which is preliminary data.</text>
</comment>
<dbReference type="EMBL" id="JBHGVX010000004">
    <property type="protein sequence ID" value="KAL1796288.1"/>
    <property type="molecule type" value="Genomic_DNA"/>
</dbReference>
<dbReference type="RefSeq" id="XP_069306872.1">
    <property type="nucleotide sequence ID" value="XM_069450966.1"/>
</dbReference>
<sequence>MPFITPKKTPAKAAAFVWDAFPPPPPEAETWQPDPNSIARPGGLPDRRFNRDPEQDRRSRFSRREAKTYGQALSETASLPSTNQSSLGHGLGQWPASAARSTGYPKDFVQDPKPTSPPSKPIKVLSSTHKHISTSTKPTTSVAGTPKGTMELMPAPNYHRPETKASGDPTSSSKSSSPDWMAFMDKAIAEDDRKLDVLAPITTSSNITARPESVRKKSIPPHLRNKTGDEGTTMPLISSAQNSKPSQNPEAKAYEALLKGGDTVKDEAMARETVSADPGNEHTKQSLRIQQEILVRSITKSTTTTTSSAATPKACALPDHDIKVKIMLIRAMEHELDLEKVAPERELMAMQRAELDMYYDKVCSAHRKWWEGQQASC</sequence>
<name>A0ABR3UJR1_9PLEO</name>
<feature type="compositionally biased region" description="Basic and acidic residues" evidence="1">
    <location>
        <begin position="45"/>
        <end position="67"/>
    </location>
</feature>
<evidence type="ECO:0000313" key="2">
    <source>
        <dbReference type="EMBL" id="KAL1796288.1"/>
    </source>
</evidence>
<accession>A0ABR3UJR1</accession>
<dbReference type="GeneID" id="96085150"/>
<keyword evidence="3" id="KW-1185">Reference proteome</keyword>
<feature type="compositionally biased region" description="Polar residues" evidence="1">
    <location>
        <begin position="71"/>
        <end position="87"/>
    </location>
</feature>
<evidence type="ECO:0000256" key="1">
    <source>
        <dbReference type="SAM" id="MobiDB-lite"/>
    </source>
</evidence>
<evidence type="ECO:0000313" key="3">
    <source>
        <dbReference type="Proteomes" id="UP001578633"/>
    </source>
</evidence>
<proteinExistence type="predicted"/>
<feature type="region of interest" description="Disordered" evidence="1">
    <location>
        <begin position="18"/>
        <end position="178"/>
    </location>
</feature>
<protein>
    <submittedName>
        <fullName evidence="2">Uncharacterized protein</fullName>
    </submittedName>
</protein>
<reference evidence="2 3" key="1">
    <citation type="submission" date="2024-09" db="EMBL/GenBank/DDBJ databases">
        <title>T2T genomes of carrot and Alternaria dauci and their utility for understanding host-pathogen interaction during carrot leaf blight disease.</title>
        <authorList>
            <person name="Liu W."/>
            <person name="Xu S."/>
            <person name="Ou C."/>
            <person name="Liu X."/>
            <person name="Zhuang F."/>
            <person name="Deng X.W."/>
        </authorList>
    </citation>
    <scope>NUCLEOTIDE SEQUENCE [LARGE SCALE GENOMIC DNA]</scope>
    <source>
        <strain evidence="2 3">A2016</strain>
    </source>
</reference>
<gene>
    <name evidence="2" type="ORF">ACET3X_004828</name>
</gene>